<reference evidence="2 3" key="1">
    <citation type="submission" date="2015-07" db="EMBL/GenBank/DDBJ databases">
        <title>Whole genome sequence of Thermanaerothrix daxensis DSM 23592.</title>
        <authorList>
            <person name="Hemp J."/>
            <person name="Ward L.M."/>
            <person name="Pace L.A."/>
            <person name="Fischer W.W."/>
        </authorList>
    </citation>
    <scope>NUCLEOTIDE SEQUENCE [LARGE SCALE GENOMIC DNA]</scope>
    <source>
        <strain evidence="2 3">GNS-1</strain>
    </source>
</reference>
<protein>
    <recommendedName>
        <fullName evidence="4">Acid phosphatase</fullName>
    </recommendedName>
</protein>
<dbReference type="Proteomes" id="UP000050544">
    <property type="component" value="Unassembled WGS sequence"/>
</dbReference>
<keyword evidence="3" id="KW-1185">Reference proteome</keyword>
<dbReference type="PANTHER" id="PTHR31446:SF29">
    <property type="entry name" value="ACID PHOSPHATASE_VANADIUM-DEPENDENT HALOPEROXIDASE-RELATED PROTEIN"/>
    <property type="match status" value="1"/>
</dbReference>
<dbReference type="Pfam" id="PF02681">
    <property type="entry name" value="DUF212"/>
    <property type="match status" value="1"/>
</dbReference>
<comment type="caution">
    <text evidence="2">The sequence shown here is derived from an EMBL/GenBank/DDBJ whole genome shotgun (WGS) entry which is preliminary data.</text>
</comment>
<evidence type="ECO:0000313" key="3">
    <source>
        <dbReference type="Proteomes" id="UP000050544"/>
    </source>
</evidence>
<dbReference type="STRING" id="869279.SE15_13060"/>
<gene>
    <name evidence="2" type="ORF">SE15_13060</name>
</gene>
<feature type="transmembrane region" description="Helical" evidence="1">
    <location>
        <begin position="73"/>
        <end position="91"/>
    </location>
</feature>
<keyword evidence="1" id="KW-0472">Membrane</keyword>
<dbReference type="OrthoDB" id="9792681at2"/>
<feature type="transmembrane region" description="Helical" evidence="1">
    <location>
        <begin position="12"/>
        <end position="33"/>
    </location>
</feature>
<name>A0A0P6XZS9_9CHLR</name>
<organism evidence="2 3">
    <name type="scientific">Thermanaerothrix daxensis</name>
    <dbReference type="NCBI Taxonomy" id="869279"/>
    <lineage>
        <taxon>Bacteria</taxon>
        <taxon>Bacillati</taxon>
        <taxon>Chloroflexota</taxon>
        <taxon>Anaerolineae</taxon>
        <taxon>Anaerolineales</taxon>
        <taxon>Anaerolineaceae</taxon>
        <taxon>Thermanaerothrix</taxon>
    </lineage>
</organism>
<keyword evidence="1" id="KW-0812">Transmembrane</keyword>
<keyword evidence="1" id="KW-1133">Transmembrane helix</keyword>
<dbReference type="EMBL" id="LGKO01000006">
    <property type="protein sequence ID" value="KPL82045.1"/>
    <property type="molecule type" value="Genomic_DNA"/>
</dbReference>
<accession>A0A0P6XZS9</accession>
<dbReference type="RefSeq" id="WP_054522564.1">
    <property type="nucleotide sequence ID" value="NZ_LGKO01000006.1"/>
</dbReference>
<proteinExistence type="predicted"/>
<sequence length="151" mass="16972">MVWNELLANRPLLAGLLALWLAQFLKVPIDYWVNRRWNWNMWFSMGGMPSSHAALMVATTLSVGLYYGFDHPVFALGVAITMIVLYDAAGVRRQAGVHAQKLNVLLQELFSGQPLSQERLKEMLGHTPRQVAVGSLLGAAIALGMWWLWRP</sequence>
<dbReference type="AlphaFoldDB" id="A0A0P6XZS9"/>
<evidence type="ECO:0000256" key="1">
    <source>
        <dbReference type="SAM" id="Phobius"/>
    </source>
</evidence>
<dbReference type="InterPro" id="IPR003832">
    <property type="entry name" value="DUF212"/>
</dbReference>
<feature type="transmembrane region" description="Helical" evidence="1">
    <location>
        <begin position="131"/>
        <end position="149"/>
    </location>
</feature>
<dbReference type="PANTHER" id="PTHR31446">
    <property type="entry name" value="ACID PHOSPHATASE/VANADIUM-DEPENDENT HALOPEROXIDASE-RELATED PROTEIN"/>
    <property type="match status" value="1"/>
</dbReference>
<evidence type="ECO:0000313" key="2">
    <source>
        <dbReference type="EMBL" id="KPL82045.1"/>
    </source>
</evidence>
<evidence type="ECO:0008006" key="4">
    <source>
        <dbReference type="Google" id="ProtNLM"/>
    </source>
</evidence>